<keyword evidence="2" id="KW-1185">Reference proteome</keyword>
<evidence type="ECO:0000313" key="1">
    <source>
        <dbReference type="EMBL" id="TMS20287.1"/>
    </source>
</evidence>
<dbReference type="EMBL" id="CM011677">
    <property type="protein sequence ID" value="TMS20287.1"/>
    <property type="molecule type" value="Genomic_DNA"/>
</dbReference>
<accession>A0ACD3RKZ0</accession>
<organism evidence="1 2">
    <name type="scientific">Larimichthys crocea</name>
    <name type="common">Large yellow croaker</name>
    <name type="synonym">Pseudosciaena crocea</name>
    <dbReference type="NCBI Taxonomy" id="215358"/>
    <lineage>
        <taxon>Eukaryota</taxon>
        <taxon>Metazoa</taxon>
        <taxon>Chordata</taxon>
        <taxon>Craniata</taxon>
        <taxon>Vertebrata</taxon>
        <taxon>Euteleostomi</taxon>
        <taxon>Actinopterygii</taxon>
        <taxon>Neopterygii</taxon>
        <taxon>Teleostei</taxon>
        <taxon>Neoteleostei</taxon>
        <taxon>Acanthomorphata</taxon>
        <taxon>Eupercaria</taxon>
        <taxon>Sciaenidae</taxon>
        <taxon>Larimichthys</taxon>
    </lineage>
</organism>
<reference evidence="1" key="1">
    <citation type="submission" date="2018-11" db="EMBL/GenBank/DDBJ databases">
        <title>The sequence and de novo assembly of Larimichthys crocea genome using PacBio and Hi-C technologies.</title>
        <authorList>
            <person name="Xu P."/>
            <person name="Chen B."/>
            <person name="Zhou Z."/>
            <person name="Ke Q."/>
            <person name="Wu Y."/>
            <person name="Bai H."/>
            <person name="Pu F."/>
        </authorList>
    </citation>
    <scope>NUCLEOTIDE SEQUENCE</scope>
    <source>
        <tissue evidence="1">Muscle</tissue>
    </source>
</reference>
<protein>
    <submittedName>
        <fullName evidence="1">Uncharacterized protein</fullName>
    </submittedName>
</protein>
<proteinExistence type="predicted"/>
<sequence length="629" mass="69811">MGKKSKKRKRKKSSSSEGDKETSKERDVTKKRKSAKREQDVKSQERGATKEERSARPTVKVDSQSTRRIKKPVYSLAKTKATDQKPDKEEECTKRKSVSVPFHGVTYSSKTKTDISGKHYSVSGTVERKSSKSLNTNNADTVPHRTEMCKSSLDEKSSHRSPSKSKKEIVSPSLVSAEQKEQAHNVLETKGTAEEPRRTENYNNTIKTREPSKAPSVSKDSAEQKTNGLLKKMDRWYREIKLKATRGLRTEAKTPSASTTKQSSPSAKCAFSVSSSKNVTSIPGNVTSVSHKPNRSSSAQEEISSIALPPPLNFKIPKKVHPRPVYSTSEKNDAIATEKNLKYGTELSESGALMSKSKQETVQQTQSRLDVTPSSSSQGQDNSSSLSGQLPVTELWNDQKQVVEELHLARSQKRLELNVLESYGQLTCMDIDPPEERADTHCKQPQQDLILVLDTNILLSHLDYVKKIRSHGLGGLGFPVILIPWVVLQEMDSLKRGKGLTGSVAHLAVPAISYVYNSLKSREPHLWGQSMQQAAEINNGLNAENNDDRVLQCCLQYQTLYPECALILCTNDKNLCSKALLSGVNALSKNDLEAEVERSRHGFHPLQNIKPSGLIAYAEHELYFGPATK</sequence>
<comment type="caution">
    <text evidence="1">The sequence shown here is derived from an EMBL/GenBank/DDBJ whole genome shotgun (WGS) entry which is preliminary data.</text>
</comment>
<gene>
    <name evidence="1" type="ORF">E3U43_006780</name>
</gene>
<name>A0ACD3RKZ0_LARCR</name>
<evidence type="ECO:0000313" key="2">
    <source>
        <dbReference type="Proteomes" id="UP000793456"/>
    </source>
</evidence>
<dbReference type="Proteomes" id="UP000793456">
    <property type="component" value="Chromosome IV"/>
</dbReference>